<accession>A0A482XBA1</accession>
<keyword evidence="7" id="KW-0653">Protein transport</keyword>
<keyword evidence="10" id="KW-0472">Membrane</keyword>
<evidence type="ECO:0000256" key="1">
    <source>
        <dbReference type="ARBA" id="ARBA00004477"/>
    </source>
</evidence>
<name>A0A482XBA1_LAOST</name>
<keyword evidence="8" id="KW-1133">Transmembrane helix</keyword>
<dbReference type="Proteomes" id="UP000291343">
    <property type="component" value="Unassembled WGS sequence"/>
</dbReference>
<dbReference type="GO" id="GO:0005789">
    <property type="term" value="C:endoplasmic reticulum membrane"/>
    <property type="evidence" value="ECO:0007669"/>
    <property type="project" value="UniProtKB-SubCell"/>
</dbReference>
<evidence type="ECO:0000313" key="12">
    <source>
        <dbReference type="EMBL" id="RZF42748.1"/>
    </source>
</evidence>
<evidence type="ECO:0000256" key="2">
    <source>
        <dbReference type="ARBA" id="ARBA00010604"/>
    </source>
</evidence>
<protein>
    <recommendedName>
        <fullName evidence="3">Translocation protein SEC62</fullName>
    </recommendedName>
</protein>
<dbReference type="AlphaFoldDB" id="A0A482XBA1"/>
<dbReference type="InParanoid" id="A0A482XBA1"/>
<feature type="region of interest" description="Disordered" evidence="11">
    <location>
        <begin position="69"/>
        <end position="92"/>
    </location>
</feature>
<keyword evidence="13" id="KW-1185">Reference proteome</keyword>
<reference evidence="12 13" key="1">
    <citation type="journal article" date="2017" name="Gigascience">
        <title>Genome sequence of the small brown planthopper, Laodelphax striatellus.</title>
        <authorList>
            <person name="Zhu J."/>
            <person name="Jiang F."/>
            <person name="Wang X."/>
            <person name="Yang P."/>
            <person name="Bao Y."/>
            <person name="Zhao W."/>
            <person name="Wang W."/>
            <person name="Lu H."/>
            <person name="Wang Q."/>
            <person name="Cui N."/>
            <person name="Li J."/>
            <person name="Chen X."/>
            <person name="Luo L."/>
            <person name="Yu J."/>
            <person name="Kang L."/>
            <person name="Cui F."/>
        </authorList>
    </citation>
    <scope>NUCLEOTIDE SEQUENCE [LARGE SCALE GENOMIC DNA]</scope>
    <source>
        <strain evidence="12">Lst14</strain>
    </source>
</reference>
<evidence type="ECO:0000256" key="9">
    <source>
        <dbReference type="ARBA" id="ARBA00023010"/>
    </source>
</evidence>
<evidence type="ECO:0000256" key="5">
    <source>
        <dbReference type="ARBA" id="ARBA00022692"/>
    </source>
</evidence>
<dbReference type="InterPro" id="IPR004728">
    <property type="entry name" value="Sec62"/>
</dbReference>
<dbReference type="PANTHER" id="PTHR12443:SF9">
    <property type="entry name" value="TRANSLOCATION PROTEIN SEC62"/>
    <property type="match status" value="1"/>
</dbReference>
<comment type="similarity">
    <text evidence="2">Belongs to the SEC62 family.</text>
</comment>
<evidence type="ECO:0000256" key="7">
    <source>
        <dbReference type="ARBA" id="ARBA00022927"/>
    </source>
</evidence>
<organism evidence="12 13">
    <name type="scientific">Laodelphax striatellus</name>
    <name type="common">Small brown planthopper</name>
    <name type="synonym">Delphax striatella</name>
    <dbReference type="NCBI Taxonomy" id="195883"/>
    <lineage>
        <taxon>Eukaryota</taxon>
        <taxon>Metazoa</taxon>
        <taxon>Ecdysozoa</taxon>
        <taxon>Arthropoda</taxon>
        <taxon>Hexapoda</taxon>
        <taxon>Insecta</taxon>
        <taxon>Pterygota</taxon>
        <taxon>Neoptera</taxon>
        <taxon>Paraneoptera</taxon>
        <taxon>Hemiptera</taxon>
        <taxon>Auchenorrhyncha</taxon>
        <taxon>Fulgoroidea</taxon>
        <taxon>Delphacidae</taxon>
        <taxon>Criomorphinae</taxon>
        <taxon>Laodelphax</taxon>
    </lineage>
</organism>
<dbReference type="EMBL" id="QKKF02014473">
    <property type="protein sequence ID" value="RZF42748.1"/>
    <property type="molecule type" value="Genomic_DNA"/>
</dbReference>
<feature type="compositionally biased region" description="Basic and acidic residues" evidence="11">
    <location>
        <begin position="76"/>
        <end position="86"/>
    </location>
</feature>
<evidence type="ECO:0000313" key="13">
    <source>
        <dbReference type="Proteomes" id="UP000291343"/>
    </source>
</evidence>
<dbReference type="SMR" id="A0A482XBA1"/>
<dbReference type="STRING" id="195883.A0A482XBA1"/>
<comment type="caution">
    <text evidence="12">The sequence shown here is derived from an EMBL/GenBank/DDBJ whole genome shotgun (WGS) entry which is preliminary data.</text>
</comment>
<keyword evidence="6" id="KW-0256">Endoplasmic reticulum</keyword>
<evidence type="ECO:0000256" key="3">
    <source>
        <dbReference type="ARBA" id="ARBA00021257"/>
    </source>
</evidence>
<comment type="subcellular location">
    <subcellularLocation>
        <location evidence="1">Endoplasmic reticulum membrane</location>
        <topology evidence="1">Multi-pass membrane protein</topology>
    </subcellularLocation>
</comment>
<keyword evidence="9" id="KW-0811">Translocation</keyword>
<proteinExistence type="inferred from homology"/>
<gene>
    <name evidence="12" type="ORF">LSTR_LSTR013439</name>
</gene>
<evidence type="ECO:0000256" key="4">
    <source>
        <dbReference type="ARBA" id="ARBA00022448"/>
    </source>
</evidence>
<dbReference type="PANTHER" id="PTHR12443">
    <property type="entry name" value="TRANSLOCATION PROTEIN SEC62"/>
    <property type="match status" value="1"/>
</dbReference>
<evidence type="ECO:0000256" key="10">
    <source>
        <dbReference type="ARBA" id="ARBA00023136"/>
    </source>
</evidence>
<dbReference type="GO" id="GO:0031204">
    <property type="term" value="P:post-translational protein targeting to membrane, translocation"/>
    <property type="evidence" value="ECO:0007669"/>
    <property type="project" value="TreeGrafter"/>
</dbReference>
<sequence length="92" mass="10816">MADKRKGKKRKEELPFLEEKVEKPSKEEYKIAKWLKKNVSVKRTKFLHHNVEYFTGAKAVDALLNSPWSASTNESEEPKFTTRQDVTDYLDQ</sequence>
<keyword evidence="4" id="KW-0813">Transport</keyword>
<evidence type="ECO:0000256" key="6">
    <source>
        <dbReference type="ARBA" id="ARBA00022824"/>
    </source>
</evidence>
<keyword evidence="5" id="KW-0812">Transmembrane</keyword>
<evidence type="ECO:0000256" key="11">
    <source>
        <dbReference type="SAM" id="MobiDB-lite"/>
    </source>
</evidence>
<dbReference type="OrthoDB" id="200187at2759"/>
<evidence type="ECO:0000256" key="8">
    <source>
        <dbReference type="ARBA" id="ARBA00022989"/>
    </source>
</evidence>